<organism evidence="1 2">
    <name type="scientific">Steinernema hermaphroditum</name>
    <dbReference type="NCBI Taxonomy" id="289476"/>
    <lineage>
        <taxon>Eukaryota</taxon>
        <taxon>Metazoa</taxon>
        <taxon>Ecdysozoa</taxon>
        <taxon>Nematoda</taxon>
        <taxon>Chromadorea</taxon>
        <taxon>Rhabditida</taxon>
        <taxon>Tylenchina</taxon>
        <taxon>Panagrolaimomorpha</taxon>
        <taxon>Strongyloidoidea</taxon>
        <taxon>Steinernematidae</taxon>
        <taxon>Steinernema</taxon>
    </lineage>
</organism>
<protein>
    <submittedName>
        <fullName evidence="1">Uncharacterized protein</fullName>
    </submittedName>
</protein>
<evidence type="ECO:0000313" key="1">
    <source>
        <dbReference type="EMBL" id="KAK0409640.1"/>
    </source>
</evidence>
<reference evidence="1" key="1">
    <citation type="submission" date="2023-06" db="EMBL/GenBank/DDBJ databases">
        <title>Genomic analysis of the entomopathogenic nematode Steinernema hermaphroditum.</title>
        <authorList>
            <person name="Schwarz E.M."/>
            <person name="Heppert J.K."/>
            <person name="Baniya A."/>
            <person name="Schwartz H.T."/>
            <person name="Tan C.-H."/>
            <person name="Antoshechkin I."/>
            <person name="Sternberg P.W."/>
            <person name="Goodrich-Blair H."/>
            <person name="Dillman A.R."/>
        </authorList>
    </citation>
    <scope>NUCLEOTIDE SEQUENCE</scope>
    <source>
        <strain evidence="1">PS9179</strain>
        <tissue evidence="1">Whole animal</tissue>
    </source>
</reference>
<comment type="caution">
    <text evidence="1">The sequence shown here is derived from an EMBL/GenBank/DDBJ whole genome shotgun (WGS) entry which is preliminary data.</text>
</comment>
<proteinExistence type="predicted"/>
<dbReference type="AlphaFoldDB" id="A0AA39LUC5"/>
<evidence type="ECO:0000313" key="2">
    <source>
        <dbReference type="Proteomes" id="UP001175271"/>
    </source>
</evidence>
<dbReference type="EMBL" id="JAUCMV010000003">
    <property type="protein sequence ID" value="KAK0409640.1"/>
    <property type="molecule type" value="Genomic_DNA"/>
</dbReference>
<accession>A0AA39LUC5</accession>
<dbReference type="Proteomes" id="UP001175271">
    <property type="component" value="Unassembled WGS sequence"/>
</dbReference>
<keyword evidence="2" id="KW-1185">Reference proteome</keyword>
<sequence length="107" mass="12331">MALVNEQVKLRGQSSSIWLVCDENSGTWLSVGANIIVNKKSQCTVSFFPPVRFLVTRSSFMPTNLINWLLPVFVFCLNCDQRSPLQNVFRSQFEWSMHPPDTKFKFV</sequence>
<name>A0AA39LUC5_9BILA</name>
<gene>
    <name evidence="1" type="ORF">QR680_004668</name>
</gene>